<organism evidence="2 3">
    <name type="scientific">Acinetobacter baumannii EGD-HP18</name>
    <dbReference type="NCBI Taxonomy" id="1358412"/>
    <lineage>
        <taxon>Bacteria</taxon>
        <taxon>Pseudomonadati</taxon>
        <taxon>Pseudomonadota</taxon>
        <taxon>Gammaproteobacteria</taxon>
        <taxon>Moraxellales</taxon>
        <taxon>Moraxellaceae</taxon>
        <taxon>Acinetobacter</taxon>
        <taxon>Acinetobacter calcoaceticus/baumannii complex</taxon>
    </lineage>
</organism>
<dbReference type="Proteomes" id="UP000016517">
    <property type="component" value="Unassembled WGS sequence"/>
</dbReference>
<feature type="region of interest" description="Disordered" evidence="1">
    <location>
        <begin position="126"/>
        <end position="150"/>
    </location>
</feature>
<protein>
    <recommendedName>
        <fullName evidence="4">Type IV secretion protein Rhs</fullName>
    </recommendedName>
</protein>
<gene>
    <name evidence="2" type="ORF">N173_14125</name>
</gene>
<dbReference type="AlphaFoldDB" id="A0AAV3K1X6"/>
<feature type="compositionally biased region" description="Polar residues" evidence="1">
    <location>
        <begin position="133"/>
        <end position="142"/>
    </location>
</feature>
<name>A0AAV3K1X6_ACIBA</name>
<dbReference type="EMBL" id="AVST01000035">
    <property type="protein sequence ID" value="ERH70976.1"/>
    <property type="molecule type" value="Genomic_DNA"/>
</dbReference>
<accession>A0AAV3K1X6</accession>
<evidence type="ECO:0008006" key="4">
    <source>
        <dbReference type="Google" id="ProtNLM"/>
    </source>
</evidence>
<evidence type="ECO:0000313" key="2">
    <source>
        <dbReference type="EMBL" id="ERH70976.1"/>
    </source>
</evidence>
<reference evidence="2 3" key="1">
    <citation type="submission" date="2013-08" db="EMBL/GenBank/DDBJ databases">
        <title>Study of Ammonical-Nitrogen removal by Nitrification Denitrification process using lab isolates.</title>
        <authorList>
            <person name="Khardenavis A.A."/>
            <person name="Pal R.R."/>
            <person name="Kapley A."/>
            <person name="Qureshi A."/>
            <person name="Purohit H.J."/>
        </authorList>
    </citation>
    <scope>NUCLEOTIDE SEQUENCE [LARGE SCALE GENOMIC DNA]</scope>
    <source>
        <strain evidence="2 3">EGD-HP18</strain>
    </source>
</reference>
<sequence length="150" mass="16926">MGGDNVYAYAPNPVSWIDPLGLSTTNQIRRDSTKGDKEFSTNRAARREAMRQACIPTSQSYTSSLKFMGNDSSGKPMYIENIKINGSGKQYNDKLQLHPQGHVFKDKNPVEYEKPHYHVVKNGVKQDGHLTYDNGNARSTNKYRGDDHKC</sequence>
<evidence type="ECO:0000256" key="1">
    <source>
        <dbReference type="SAM" id="MobiDB-lite"/>
    </source>
</evidence>
<comment type="caution">
    <text evidence="2">The sequence shown here is derived from an EMBL/GenBank/DDBJ whole genome shotgun (WGS) entry which is preliminary data.</text>
</comment>
<evidence type="ECO:0000313" key="3">
    <source>
        <dbReference type="Proteomes" id="UP000016517"/>
    </source>
</evidence>
<proteinExistence type="predicted"/>